<dbReference type="AlphaFoldDB" id="A0A0E9UQE0"/>
<evidence type="ECO:0000313" key="1">
    <source>
        <dbReference type="EMBL" id="JAH68037.1"/>
    </source>
</evidence>
<organism evidence="1">
    <name type="scientific">Anguilla anguilla</name>
    <name type="common">European freshwater eel</name>
    <name type="synonym">Muraena anguilla</name>
    <dbReference type="NCBI Taxonomy" id="7936"/>
    <lineage>
        <taxon>Eukaryota</taxon>
        <taxon>Metazoa</taxon>
        <taxon>Chordata</taxon>
        <taxon>Craniata</taxon>
        <taxon>Vertebrata</taxon>
        <taxon>Euteleostomi</taxon>
        <taxon>Actinopterygii</taxon>
        <taxon>Neopterygii</taxon>
        <taxon>Teleostei</taxon>
        <taxon>Anguilliformes</taxon>
        <taxon>Anguillidae</taxon>
        <taxon>Anguilla</taxon>
    </lineage>
</organism>
<reference evidence="1" key="2">
    <citation type="journal article" date="2015" name="Fish Shellfish Immunol.">
        <title>Early steps in the European eel (Anguilla anguilla)-Vibrio vulnificus interaction in the gills: Role of the RtxA13 toxin.</title>
        <authorList>
            <person name="Callol A."/>
            <person name="Pajuelo D."/>
            <person name="Ebbesson L."/>
            <person name="Teles M."/>
            <person name="MacKenzie S."/>
            <person name="Amaro C."/>
        </authorList>
    </citation>
    <scope>NUCLEOTIDE SEQUENCE</scope>
</reference>
<dbReference type="EMBL" id="GBXM01040540">
    <property type="protein sequence ID" value="JAH68037.1"/>
    <property type="molecule type" value="Transcribed_RNA"/>
</dbReference>
<name>A0A0E9UQE0_ANGAN</name>
<protein>
    <submittedName>
        <fullName evidence="1">Uncharacterized protein</fullName>
    </submittedName>
</protein>
<sequence>MNEGLSMDPFYHLQTAVWETNGQHFGLLLPQVMTHLYLFFRDRVLDLDLDLVLDLDLDRDLDLDLDECVRDLDRTIASVSSTAYVS</sequence>
<reference evidence="1" key="1">
    <citation type="submission" date="2014-11" db="EMBL/GenBank/DDBJ databases">
        <authorList>
            <person name="Amaro Gonzalez C."/>
        </authorList>
    </citation>
    <scope>NUCLEOTIDE SEQUENCE</scope>
</reference>
<proteinExistence type="predicted"/>
<accession>A0A0E9UQE0</accession>